<sequence length="393" mass="41911">MAILLACGIGLSAWNSNAEESADTIAPIRVTLPTPDIPSGVDLRLGLTNDVTMLPDGRIAVIGYTFVSSRVYVRIYDPRTGADEIRYAPLSSDFELANRLDSPVAALGETLFIYGSRVTLLRAGPRSSVADPVAIHEEDSPEHSNPADPDANVNSLRAVGSIIEDRDSVLVGWWEDVPTNPDADDRCGVGATVARVSSDGRLVWRWQDPRGGFGFPNEMAVLASGTIIVQIDGGGAREDMGTIMNPCVNGSESVVALTPDGNEVARLDLPWGTAVGPLSLSADGNEALATARFDDGPDAILRIGLDDKNITLRRIELSEHILDSRYSGSIVTTLMRGGYRILTDIPSELILDEQANVIDGRVLTAVMGRGCSVQGDRAVICWAGDEVALLPLH</sequence>
<evidence type="ECO:0000313" key="2">
    <source>
        <dbReference type="Proteomes" id="UP000326202"/>
    </source>
</evidence>
<name>A0A5J6MF43_9PROT</name>
<proteinExistence type="predicted"/>
<dbReference type="KEGG" id="htq:FRZ44_13440"/>
<keyword evidence="2" id="KW-1185">Reference proteome</keyword>
<accession>A0A5J6MF43</accession>
<dbReference type="EMBL" id="CP042906">
    <property type="protein sequence ID" value="QEX16052.1"/>
    <property type="molecule type" value="Genomic_DNA"/>
</dbReference>
<dbReference type="OrthoDB" id="5196235at2"/>
<dbReference type="RefSeq" id="WP_151176452.1">
    <property type="nucleotide sequence ID" value="NZ_CP042906.1"/>
</dbReference>
<reference evidence="1 2" key="1">
    <citation type="submission" date="2019-08" db="EMBL/GenBank/DDBJ databases">
        <title>Hyperibacter terrae gen. nov., sp. nov. and Hyperibacter viscosus sp. nov., two new members in the family Rhodospirillaceae isolated from the rhizosphere of Hypericum perforatum.</title>
        <authorList>
            <person name="Noviana Z."/>
        </authorList>
    </citation>
    <scope>NUCLEOTIDE SEQUENCE [LARGE SCALE GENOMIC DNA]</scope>
    <source>
        <strain evidence="1 2">R5913</strain>
    </source>
</reference>
<dbReference type="Proteomes" id="UP000326202">
    <property type="component" value="Chromosome"/>
</dbReference>
<gene>
    <name evidence="1" type="ORF">FRZ44_13440</name>
</gene>
<organism evidence="1 2">
    <name type="scientific">Hypericibacter terrae</name>
    <dbReference type="NCBI Taxonomy" id="2602015"/>
    <lineage>
        <taxon>Bacteria</taxon>
        <taxon>Pseudomonadati</taxon>
        <taxon>Pseudomonadota</taxon>
        <taxon>Alphaproteobacteria</taxon>
        <taxon>Rhodospirillales</taxon>
        <taxon>Dongiaceae</taxon>
        <taxon>Hypericibacter</taxon>
    </lineage>
</organism>
<dbReference type="SUPFAM" id="SSF63829">
    <property type="entry name" value="Calcium-dependent phosphotriesterase"/>
    <property type="match status" value="1"/>
</dbReference>
<dbReference type="AlphaFoldDB" id="A0A5J6MF43"/>
<protein>
    <submittedName>
        <fullName evidence="1">Uncharacterized protein</fullName>
    </submittedName>
</protein>
<evidence type="ECO:0000313" key="1">
    <source>
        <dbReference type="EMBL" id="QEX16052.1"/>
    </source>
</evidence>